<comment type="caution">
    <text evidence="3">The sequence shown here is derived from an EMBL/GenBank/DDBJ whole genome shotgun (WGS) entry which is preliminary data.</text>
</comment>
<feature type="compositionally biased region" description="Low complexity" evidence="1">
    <location>
        <begin position="324"/>
        <end position="340"/>
    </location>
</feature>
<proteinExistence type="predicted"/>
<keyword evidence="4" id="KW-1185">Reference proteome</keyword>
<evidence type="ECO:0000256" key="2">
    <source>
        <dbReference type="SAM" id="SignalP"/>
    </source>
</evidence>
<feature type="compositionally biased region" description="Pro residues" evidence="1">
    <location>
        <begin position="73"/>
        <end position="84"/>
    </location>
</feature>
<feature type="region of interest" description="Disordered" evidence="1">
    <location>
        <begin position="375"/>
        <end position="486"/>
    </location>
</feature>
<feature type="compositionally biased region" description="Low complexity" evidence="1">
    <location>
        <begin position="389"/>
        <end position="403"/>
    </location>
</feature>
<accession>A0A812E1K2</accession>
<dbReference type="AlphaFoldDB" id="A0A812E1K2"/>
<feature type="compositionally biased region" description="Acidic residues" evidence="1">
    <location>
        <begin position="157"/>
        <end position="167"/>
    </location>
</feature>
<feature type="compositionally biased region" description="Basic and acidic residues" evidence="1">
    <location>
        <begin position="469"/>
        <end position="486"/>
    </location>
</feature>
<feature type="region of interest" description="Disordered" evidence="1">
    <location>
        <begin position="67"/>
        <end position="345"/>
    </location>
</feature>
<feature type="compositionally biased region" description="Acidic residues" evidence="1">
    <location>
        <begin position="191"/>
        <end position="205"/>
    </location>
</feature>
<sequence>MTTTAALLLPRLTPTVVLILPLTLTAAVDVRTQQIASSSLSSSVNHLFLTSQTSGSYSRATDGFFTACSEPLQPQPSAPQPMSSPPNASKSLVDDFDPHITTTSASSNPANPTNNSAAPNSSSSFTPAVREPSPYSAPPVQSNANDKIGGYDSDEHMYDEDVEEEIKEDAKLSEEEYEHPHLVDHHQANEANEEEDDDDDIESLTEDNVVVLDDEEGDHDDDQFVYSASAAAAATTSAIPATETPEILETPSKSFETESSTQPSSLLSSEIPSPFSSSAVQIGADVEAEAEEASSAFDLAEDPSPALSTTTTTNYAPPSPSAPPAAATFSSSPSDDATSAVIPQLIGDDDAASGFAGAVTGGRVSPAAAATEMMKTMDNYDNDDHLQMSSAPPLSPTSLSSSPPLAPQPSAPPQPVEADHFHPPIVTSSTPQQASSTLYNSHSTRENRISSEPESFTAEPNVVQTSPKFTDRPNEVQHEPTLEGRT</sequence>
<feature type="compositionally biased region" description="Pro residues" evidence="1">
    <location>
        <begin position="404"/>
        <end position="415"/>
    </location>
</feature>
<evidence type="ECO:0000313" key="3">
    <source>
        <dbReference type="EMBL" id="CAE1312686.1"/>
    </source>
</evidence>
<name>A0A812E1K2_ACAPH</name>
<feature type="chain" id="PRO_5032738944" evidence="2">
    <location>
        <begin position="28"/>
        <end position="486"/>
    </location>
</feature>
<feature type="compositionally biased region" description="Low complexity" evidence="1">
    <location>
        <begin position="257"/>
        <end position="278"/>
    </location>
</feature>
<protein>
    <submittedName>
        <fullName evidence="3">Uncharacterized protein</fullName>
    </submittedName>
</protein>
<feature type="compositionally biased region" description="Low complexity" evidence="1">
    <location>
        <begin position="101"/>
        <end position="128"/>
    </location>
</feature>
<gene>
    <name evidence="3" type="ORF">SPHA_63920</name>
</gene>
<evidence type="ECO:0000313" key="4">
    <source>
        <dbReference type="Proteomes" id="UP000597762"/>
    </source>
</evidence>
<evidence type="ECO:0000256" key="1">
    <source>
        <dbReference type="SAM" id="MobiDB-lite"/>
    </source>
</evidence>
<feature type="compositionally biased region" description="Acidic residues" evidence="1">
    <location>
        <begin position="212"/>
        <end position="223"/>
    </location>
</feature>
<reference evidence="3" key="1">
    <citation type="submission" date="2021-01" db="EMBL/GenBank/DDBJ databases">
        <authorList>
            <person name="Li R."/>
            <person name="Bekaert M."/>
        </authorList>
    </citation>
    <scope>NUCLEOTIDE SEQUENCE</scope>
    <source>
        <strain evidence="3">Farmed</strain>
    </source>
</reference>
<organism evidence="3 4">
    <name type="scientific">Acanthosepion pharaonis</name>
    <name type="common">Pharaoh cuttlefish</name>
    <name type="synonym">Sepia pharaonis</name>
    <dbReference type="NCBI Taxonomy" id="158019"/>
    <lineage>
        <taxon>Eukaryota</taxon>
        <taxon>Metazoa</taxon>
        <taxon>Spiralia</taxon>
        <taxon>Lophotrochozoa</taxon>
        <taxon>Mollusca</taxon>
        <taxon>Cephalopoda</taxon>
        <taxon>Coleoidea</taxon>
        <taxon>Decapodiformes</taxon>
        <taxon>Sepiida</taxon>
        <taxon>Sepiina</taxon>
        <taxon>Sepiidae</taxon>
        <taxon>Acanthosepion</taxon>
    </lineage>
</organism>
<feature type="compositionally biased region" description="Polar residues" evidence="1">
    <location>
        <begin position="426"/>
        <end position="442"/>
    </location>
</feature>
<dbReference type="Proteomes" id="UP000597762">
    <property type="component" value="Unassembled WGS sequence"/>
</dbReference>
<feature type="compositionally biased region" description="Low complexity" evidence="1">
    <location>
        <begin position="227"/>
        <end position="242"/>
    </location>
</feature>
<dbReference type="EMBL" id="CAHIKZ030004595">
    <property type="protein sequence ID" value="CAE1312686.1"/>
    <property type="molecule type" value="Genomic_DNA"/>
</dbReference>
<feature type="compositionally biased region" description="Low complexity" evidence="1">
    <location>
        <begin position="302"/>
        <end position="316"/>
    </location>
</feature>
<feature type="compositionally biased region" description="Basic and acidic residues" evidence="1">
    <location>
        <begin position="168"/>
        <end position="188"/>
    </location>
</feature>
<keyword evidence="2" id="KW-0732">Signal</keyword>
<feature type="signal peptide" evidence="2">
    <location>
        <begin position="1"/>
        <end position="27"/>
    </location>
</feature>